<name>A0ABZ1D9Q8_9TREE</name>
<evidence type="ECO:0000256" key="1">
    <source>
        <dbReference type="SAM" id="MobiDB-lite"/>
    </source>
</evidence>
<dbReference type="PANTHER" id="PTHR28058">
    <property type="entry name" value="37S RIBOSOMAL PROTEIN MRP51, MITOCHONDRIAL"/>
    <property type="match status" value="1"/>
</dbReference>
<accession>A0ABZ1D9Q8</accession>
<dbReference type="RefSeq" id="XP_062795270.1">
    <property type="nucleotide sequence ID" value="XM_062939219.1"/>
</dbReference>
<dbReference type="Proteomes" id="UP001329825">
    <property type="component" value="Chromosome 11"/>
</dbReference>
<protein>
    <submittedName>
        <fullName evidence="2">Uncharacterized protein</fullName>
    </submittedName>
</protein>
<keyword evidence="3" id="KW-1185">Reference proteome</keyword>
<reference evidence="2 3" key="1">
    <citation type="submission" date="2024-01" db="EMBL/GenBank/DDBJ databases">
        <title>Comparative genomics of Cryptococcus and Kwoniella reveals pathogenesis evolution and contrasting modes of karyotype evolution via chromosome fusion or intercentromeric recombination.</title>
        <authorList>
            <person name="Coelho M.A."/>
            <person name="David-Palma M."/>
            <person name="Shea T."/>
            <person name="Bowers K."/>
            <person name="McGinley-Smith S."/>
            <person name="Mohammad A.W."/>
            <person name="Gnirke A."/>
            <person name="Yurkov A.M."/>
            <person name="Nowrousian M."/>
            <person name="Sun S."/>
            <person name="Cuomo C.A."/>
            <person name="Heitman J."/>
        </authorList>
    </citation>
    <scope>NUCLEOTIDE SEQUENCE [LARGE SCALE GENOMIC DNA]</scope>
    <source>
        <strain evidence="2">CBS 11374</strain>
    </source>
</reference>
<feature type="region of interest" description="Disordered" evidence="1">
    <location>
        <begin position="213"/>
        <end position="240"/>
    </location>
</feature>
<organism evidence="2 3">
    <name type="scientific">Kwoniella shivajii</name>
    <dbReference type="NCBI Taxonomy" id="564305"/>
    <lineage>
        <taxon>Eukaryota</taxon>
        <taxon>Fungi</taxon>
        <taxon>Dikarya</taxon>
        <taxon>Basidiomycota</taxon>
        <taxon>Agaricomycotina</taxon>
        <taxon>Tremellomycetes</taxon>
        <taxon>Tremellales</taxon>
        <taxon>Cryptococcaceae</taxon>
        <taxon>Kwoniella</taxon>
    </lineage>
</organism>
<feature type="compositionally biased region" description="Polar residues" evidence="1">
    <location>
        <begin position="220"/>
        <end position="236"/>
    </location>
</feature>
<proteinExistence type="predicted"/>
<evidence type="ECO:0000313" key="3">
    <source>
        <dbReference type="Proteomes" id="UP001329825"/>
    </source>
</evidence>
<dbReference type="InterPro" id="IPR016712">
    <property type="entry name" value="Rbsml_bS1m-like"/>
</dbReference>
<feature type="compositionally biased region" description="Low complexity" evidence="1">
    <location>
        <begin position="292"/>
        <end position="308"/>
    </location>
</feature>
<feature type="region of interest" description="Disordered" evidence="1">
    <location>
        <begin position="292"/>
        <end position="319"/>
    </location>
</feature>
<feature type="region of interest" description="Disordered" evidence="1">
    <location>
        <begin position="344"/>
        <end position="369"/>
    </location>
</feature>
<dbReference type="Pfam" id="PF11709">
    <property type="entry name" value="Mit_ribos_Mrp51"/>
    <property type="match status" value="1"/>
</dbReference>
<dbReference type="PANTHER" id="PTHR28058:SF1">
    <property type="entry name" value="SMALL RIBOSOMAL SUBUNIT PROTEIN BS1M"/>
    <property type="match status" value="1"/>
</dbReference>
<dbReference type="GeneID" id="87959659"/>
<evidence type="ECO:0000313" key="2">
    <source>
        <dbReference type="EMBL" id="WRT70531.1"/>
    </source>
</evidence>
<gene>
    <name evidence="2" type="ORF">IL334_007529</name>
</gene>
<dbReference type="EMBL" id="CP141891">
    <property type="protein sequence ID" value="WRT70531.1"/>
    <property type="molecule type" value="Genomic_DNA"/>
</dbReference>
<sequence>MSSSPFPQLLRRANIATYDPLITRIYTSTPSSKSQHSDWGLKFSVPIKKGPRYIKFNSLDAGPGVNCDWRSGEREARFIQAWGNGSVRWTNEDEIPKYLTKKPSIYGYDIDSLVELEDDNDHNSKKEWIRDVESMSEEEFESYLENIRSERKSYLSEKLNDLPNSTKESLVLPEDETLIHLAINGKITSTSTLDFQSKLTSIELKEKDKLHSKPHRVNGLSYSKKPTSTNEFTPLGNSLDKKGRALNKVSRYDDAHQRGGGGGGSKFLNANSSRGNNNLPWVIGLGGVTARTNNQNNTTSNIRNNDNNNIDETDYTRVNPDSGVGKFRILKAQMSSSPTVLAINERKGGQGTGGRLGGKWRQSTANQPSPLDTFKFDIDLSITSSAEQIPDDIDSAYTNTNTNTNTKINNVEIGSREWVGNEDKLNLFDKFQNEIRAGGPKRSRVKGESLERLKMRETKEETMEKLNRLLGRYKVNKQEGESKQ</sequence>